<protein>
    <recommendedName>
        <fullName evidence="4">PKD domain-containing protein</fullName>
    </recommendedName>
</protein>
<evidence type="ECO:0000256" key="1">
    <source>
        <dbReference type="SAM" id="SignalP"/>
    </source>
</evidence>
<reference evidence="2 3" key="1">
    <citation type="submission" date="2021-03" db="EMBL/GenBank/DDBJ databases">
        <title>novel species isolated from a fishpond in China.</title>
        <authorList>
            <person name="Lu H."/>
            <person name="Cai Z."/>
        </authorList>
    </citation>
    <scope>NUCLEOTIDE SEQUENCE [LARGE SCALE GENOMIC DNA]</scope>
    <source>
        <strain evidence="2 3">JCM 31546</strain>
    </source>
</reference>
<feature type="chain" id="PRO_5046502957" description="PKD domain-containing protein" evidence="1">
    <location>
        <begin position="21"/>
        <end position="773"/>
    </location>
</feature>
<name>A0ABS3BPS8_9BACT</name>
<keyword evidence="1" id="KW-0732">Signal</keyword>
<sequence>MKTFQSLGVILLLLAGLFTACEEKPEVPTNPLLADAGAEQELVVNSLALLDGSQSVNTLGKPISYKWELIEKPDGAEFETSSMEKVAVEFSTNKTGNYVFKLTVTYLNWTATDTVKLTVVAGETPKIEAKAGEDKEVALGTLVELDGSNSVNETGGDLQFEWAIMEKPEGSTVQLQTPTDVLSKFQPDKAGKYLIKLKVKHQSTISFDLIEINVTGTVGGNEGPVLISEDILQTRILENVHVEKEQLFDYLVTKDIEVEGTLVVKPGVRIAFEAGAKLTVSANGILIADDRTSQGTIVFQGKSAERGYWEGILIESQSEQNMLWGIEIRDAGQMDAALKLAPGANVTVISSKIHHNSKLGIILPEDASLLEFKANEVFDNTDGPMMIAAERVSLLSSENTIKGGNIKVSPGRIDNGLEHIWPNFTSQYDLLDDLVVTAASTWAASDGAHINVANDRAIRIIQGSKVILFGLEGKPVVIEGMTKEKGAWRGIYLDNSQGNPSNINMTEIRHAGSNAISGSEPATLKIGTNGSIAISKTVFDQGKGNGLDATSNGVSLVFNLNTITNHMGHPIVVSTSLVENLDYTTAMENNGKNEVAVDGLIAIGVPGREIIWKGFYGGTPYVIKGMGQNLLVQSGLRIKQGVRIKMQPGTRIDVVDSGGMLGYLHLEGGNGAPVVIQGTDETSGSWYGITYSTNHLQNVVRNARILHAGKVMSNNFSAALTVDNVPQGSLTVDKTFIGKSGQHGIAVARSSGDVLKTSELTFEEVPGNQIHIW</sequence>
<gene>
    <name evidence="2" type="ORF">J0A67_08130</name>
</gene>
<dbReference type="Gene3D" id="2.60.40.10">
    <property type="entry name" value="Immunoglobulins"/>
    <property type="match status" value="2"/>
</dbReference>
<evidence type="ECO:0008006" key="4">
    <source>
        <dbReference type="Google" id="ProtNLM"/>
    </source>
</evidence>
<comment type="caution">
    <text evidence="2">The sequence shown here is derived from an EMBL/GenBank/DDBJ whole genome shotgun (WGS) entry which is preliminary data.</text>
</comment>
<dbReference type="PROSITE" id="PS51257">
    <property type="entry name" value="PROKAR_LIPOPROTEIN"/>
    <property type="match status" value="1"/>
</dbReference>
<dbReference type="Pfam" id="PF22352">
    <property type="entry name" value="K319L-like_PKD"/>
    <property type="match status" value="2"/>
</dbReference>
<dbReference type="RefSeq" id="WP_206568813.1">
    <property type="nucleotide sequence ID" value="NZ_JAFKCW010000002.1"/>
</dbReference>
<evidence type="ECO:0000313" key="2">
    <source>
        <dbReference type="EMBL" id="MBN7800824.1"/>
    </source>
</evidence>
<dbReference type="InterPro" id="IPR011050">
    <property type="entry name" value="Pectin_lyase_fold/virulence"/>
</dbReference>
<dbReference type="SUPFAM" id="SSF51126">
    <property type="entry name" value="Pectin lyase-like"/>
    <property type="match status" value="1"/>
</dbReference>
<organism evidence="2 3">
    <name type="scientific">Algoriphagus aestuariicola</name>
    <dbReference type="NCBI Taxonomy" id="1852016"/>
    <lineage>
        <taxon>Bacteria</taxon>
        <taxon>Pseudomonadati</taxon>
        <taxon>Bacteroidota</taxon>
        <taxon>Cytophagia</taxon>
        <taxon>Cytophagales</taxon>
        <taxon>Cyclobacteriaceae</taxon>
        <taxon>Algoriphagus</taxon>
    </lineage>
</organism>
<dbReference type="EMBL" id="JAFKCW010000002">
    <property type="protein sequence ID" value="MBN7800824.1"/>
    <property type="molecule type" value="Genomic_DNA"/>
</dbReference>
<dbReference type="SUPFAM" id="SSF49299">
    <property type="entry name" value="PKD domain"/>
    <property type="match status" value="1"/>
</dbReference>
<dbReference type="InterPro" id="IPR012334">
    <property type="entry name" value="Pectin_lyas_fold"/>
</dbReference>
<accession>A0ABS3BPS8</accession>
<dbReference type="InterPro" id="IPR013783">
    <property type="entry name" value="Ig-like_fold"/>
</dbReference>
<proteinExistence type="predicted"/>
<dbReference type="Proteomes" id="UP000664698">
    <property type="component" value="Unassembled WGS sequence"/>
</dbReference>
<dbReference type="Gene3D" id="2.160.20.10">
    <property type="entry name" value="Single-stranded right-handed beta-helix, Pectin lyase-like"/>
    <property type="match status" value="1"/>
</dbReference>
<feature type="signal peptide" evidence="1">
    <location>
        <begin position="1"/>
        <end position="20"/>
    </location>
</feature>
<evidence type="ECO:0000313" key="3">
    <source>
        <dbReference type="Proteomes" id="UP000664698"/>
    </source>
</evidence>
<dbReference type="CDD" id="cd00146">
    <property type="entry name" value="PKD"/>
    <property type="match status" value="1"/>
</dbReference>
<dbReference type="InterPro" id="IPR035986">
    <property type="entry name" value="PKD_dom_sf"/>
</dbReference>
<keyword evidence="3" id="KW-1185">Reference proteome</keyword>